<dbReference type="InterPro" id="IPR043128">
    <property type="entry name" value="Rev_trsase/Diguanyl_cyclase"/>
</dbReference>
<evidence type="ECO:0000259" key="2">
    <source>
        <dbReference type="PROSITE" id="PS50887"/>
    </source>
</evidence>
<dbReference type="InterPro" id="IPR000160">
    <property type="entry name" value="GGDEF_dom"/>
</dbReference>
<feature type="transmembrane region" description="Helical" evidence="1">
    <location>
        <begin position="346"/>
        <end position="369"/>
    </location>
</feature>
<dbReference type="RefSeq" id="WP_132282444.1">
    <property type="nucleotide sequence ID" value="NZ_SMGQ01000013.1"/>
</dbReference>
<dbReference type="AlphaFoldDB" id="A0A4R1MJG3"/>
<evidence type="ECO:0000313" key="4">
    <source>
        <dbReference type="Proteomes" id="UP000294545"/>
    </source>
</evidence>
<dbReference type="InterPro" id="IPR029787">
    <property type="entry name" value="Nucleotide_cyclase"/>
</dbReference>
<dbReference type="SUPFAM" id="SSF55073">
    <property type="entry name" value="Nucleotide cyclase"/>
    <property type="match status" value="1"/>
</dbReference>
<dbReference type="Pfam" id="PF07696">
    <property type="entry name" value="7TMR-DISMED2"/>
    <property type="match status" value="1"/>
</dbReference>
<dbReference type="InterPro" id="IPR011622">
    <property type="entry name" value="7TMR_DISM_rcpt_extracell_dom2"/>
</dbReference>
<feature type="domain" description="GGDEF" evidence="2">
    <location>
        <begin position="449"/>
        <end position="579"/>
    </location>
</feature>
<dbReference type="PANTHER" id="PTHR45138:SF9">
    <property type="entry name" value="DIGUANYLATE CYCLASE DGCM-RELATED"/>
    <property type="match status" value="1"/>
</dbReference>
<dbReference type="NCBIfam" id="TIGR00254">
    <property type="entry name" value="GGDEF"/>
    <property type="match status" value="1"/>
</dbReference>
<dbReference type="Proteomes" id="UP000294545">
    <property type="component" value="Unassembled WGS sequence"/>
</dbReference>
<reference evidence="3 4" key="1">
    <citation type="submission" date="2019-03" db="EMBL/GenBank/DDBJ databases">
        <title>Genomic Encyclopedia of Type Strains, Phase IV (KMG-IV): sequencing the most valuable type-strain genomes for metagenomic binning, comparative biology and taxonomic classification.</title>
        <authorList>
            <person name="Goeker M."/>
        </authorList>
    </citation>
    <scope>NUCLEOTIDE SEQUENCE [LARGE SCALE GENOMIC DNA]</scope>
    <source>
        <strain evidence="3 4">DSM 24176</strain>
    </source>
</reference>
<dbReference type="InterPro" id="IPR011623">
    <property type="entry name" value="7TMR_DISM_rcpt_extracell_dom1"/>
</dbReference>
<dbReference type="Gene3D" id="3.30.70.270">
    <property type="match status" value="1"/>
</dbReference>
<feature type="transmembrane region" description="Helical" evidence="1">
    <location>
        <begin position="292"/>
        <end position="310"/>
    </location>
</feature>
<keyword evidence="1" id="KW-0472">Membrane</keyword>
<protein>
    <submittedName>
        <fullName evidence="3">Diguanylate cyclase (GGDEF)-like protein</fullName>
    </submittedName>
</protein>
<feature type="transmembrane region" description="Helical" evidence="1">
    <location>
        <begin position="224"/>
        <end position="247"/>
    </location>
</feature>
<dbReference type="InterPro" id="IPR050469">
    <property type="entry name" value="Diguanylate_Cyclase"/>
</dbReference>
<feature type="transmembrane region" description="Helical" evidence="1">
    <location>
        <begin position="259"/>
        <end position="280"/>
    </location>
</feature>
<dbReference type="PROSITE" id="PS50887">
    <property type="entry name" value="GGDEF"/>
    <property type="match status" value="1"/>
</dbReference>
<dbReference type="FunFam" id="3.30.70.270:FF:000001">
    <property type="entry name" value="Diguanylate cyclase domain protein"/>
    <property type="match status" value="1"/>
</dbReference>
<gene>
    <name evidence="3" type="ORF">EDC19_1724</name>
</gene>
<keyword evidence="1" id="KW-0812">Transmembrane</keyword>
<feature type="transmembrane region" description="Helical" evidence="1">
    <location>
        <begin position="316"/>
        <end position="334"/>
    </location>
</feature>
<comment type="caution">
    <text evidence="3">The sequence shown here is derived from an EMBL/GenBank/DDBJ whole genome shotgun (WGS) entry which is preliminary data.</text>
</comment>
<feature type="transmembrane region" description="Helical" evidence="1">
    <location>
        <begin position="375"/>
        <end position="395"/>
    </location>
</feature>
<organism evidence="3 4">
    <name type="scientific">Natranaerovirga hydrolytica</name>
    <dbReference type="NCBI Taxonomy" id="680378"/>
    <lineage>
        <taxon>Bacteria</taxon>
        <taxon>Bacillati</taxon>
        <taxon>Bacillota</taxon>
        <taxon>Clostridia</taxon>
        <taxon>Lachnospirales</taxon>
        <taxon>Natranaerovirgaceae</taxon>
        <taxon>Natranaerovirga</taxon>
    </lineage>
</organism>
<dbReference type="Pfam" id="PF00990">
    <property type="entry name" value="GGDEF"/>
    <property type="match status" value="1"/>
</dbReference>
<evidence type="ECO:0000313" key="3">
    <source>
        <dbReference type="EMBL" id="TCK92575.1"/>
    </source>
</evidence>
<keyword evidence="4" id="KW-1185">Reference proteome</keyword>
<dbReference type="CDD" id="cd01949">
    <property type="entry name" value="GGDEF"/>
    <property type="match status" value="1"/>
</dbReference>
<name>A0A4R1MJG3_9FIRM</name>
<feature type="transmembrane region" description="Helical" evidence="1">
    <location>
        <begin position="193"/>
        <end position="217"/>
    </location>
</feature>
<dbReference type="PANTHER" id="PTHR45138">
    <property type="entry name" value="REGULATORY COMPONENTS OF SENSORY TRANSDUCTION SYSTEM"/>
    <property type="match status" value="1"/>
</dbReference>
<keyword evidence="1" id="KW-1133">Transmembrane helix</keyword>
<dbReference type="EMBL" id="SMGQ01000013">
    <property type="protein sequence ID" value="TCK92575.1"/>
    <property type="molecule type" value="Genomic_DNA"/>
</dbReference>
<sequence>MLKNGFKIFFIIITFILAPALTVFGGNHSSERSSGNQIELAYYSQYLKDASGELTFKEILSLEYEEAFQQHQGDVFQFGLTQDAHWIQTDLRELPIEGNFPNDYILYLDYSGIHEINLYLPVISNGVEDYVHLKGGIHYAGLQDEVGHFFPVFHFPENLNPERPLYTRVKSDYSQNFSLGIERETSFWVRQQFIVFMFAIAYGIMIAMILYNLILFFALKDKPYILYVGYMFFMLIYQVGITGALKVLNFNLGETLEQYVIATTFIAISFALLFAISFLNLPRFVPKALKPIRFFIGISVVGVFLVFTGNLFYANYLAYLPGAVLPFLIMTVAIKAYRRGSLGARYYIIATVLLFASVLIFVLRGFGIVDHSFMTSYATTASASLESLFLSFALADRISHLRKREELAKKRELELTKLMITDSLTGLYNRRYFDDVLASVYEESRRERIPASLIYLDIDNFKRFNDTYGHPMGDKVIQNLARVISENIRNQDHPCRIGGEEFAIIFPTMGKSQAILAAERIRKRFEEVDFSEIDPEIPTVTVSIGVTELKKKETPEEWISRTDETLYRAKREGKNRVLY</sequence>
<dbReference type="GO" id="GO:0052621">
    <property type="term" value="F:diguanylate cyclase activity"/>
    <property type="evidence" value="ECO:0007669"/>
    <property type="project" value="TreeGrafter"/>
</dbReference>
<accession>A0A4R1MJG3</accession>
<evidence type="ECO:0000256" key="1">
    <source>
        <dbReference type="SAM" id="Phobius"/>
    </source>
</evidence>
<proteinExistence type="predicted"/>
<dbReference type="OrthoDB" id="9804955at2"/>
<dbReference type="Gene3D" id="2.60.40.2380">
    <property type="match status" value="1"/>
</dbReference>
<dbReference type="SMART" id="SM00267">
    <property type="entry name" value="GGDEF"/>
    <property type="match status" value="1"/>
</dbReference>
<dbReference type="Pfam" id="PF07695">
    <property type="entry name" value="7TMR-DISM_7TM"/>
    <property type="match status" value="1"/>
</dbReference>